<gene>
    <name evidence="2" type="ORF">HDID_LOCUS6317</name>
</gene>
<sequence>MQTTLEVDDLLFTSLALEANPPSSPEIGQIILVDHLSSSESSAGAGRTPDSDSLQPVPFQEMSLNDPTSASSVSPHTPTTLAYSVGDKVLLIGSCNLRGRYGAPVGLNLNSGLTGVFSLASARKIPKWYAWVTHR</sequence>
<evidence type="ECO:0000256" key="1">
    <source>
        <dbReference type="SAM" id="MobiDB-lite"/>
    </source>
</evidence>
<dbReference type="AlphaFoldDB" id="A0A0R3SN04"/>
<evidence type="ECO:0000313" key="3">
    <source>
        <dbReference type="Proteomes" id="UP000274504"/>
    </source>
</evidence>
<dbReference type="Proteomes" id="UP000274504">
    <property type="component" value="Unassembled WGS sequence"/>
</dbReference>
<proteinExistence type="predicted"/>
<accession>A0A0R3SN04</accession>
<organism evidence="4">
    <name type="scientific">Hymenolepis diminuta</name>
    <name type="common">Rat tapeworm</name>
    <dbReference type="NCBI Taxonomy" id="6216"/>
    <lineage>
        <taxon>Eukaryota</taxon>
        <taxon>Metazoa</taxon>
        <taxon>Spiralia</taxon>
        <taxon>Lophotrochozoa</taxon>
        <taxon>Platyhelminthes</taxon>
        <taxon>Cestoda</taxon>
        <taxon>Eucestoda</taxon>
        <taxon>Cyclophyllidea</taxon>
        <taxon>Hymenolepididae</taxon>
        <taxon>Hymenolepis</taxon>
    </lineage>
</organism>
<reference evidence="2 3" key="2">
    <citation type="submission" date="2018-11" db="EMBL/GenBank/DDBJ databases">
        <authorList>
            <consortium name="Pathogen Informatics"/>
        </authorList>
    </citation>
    <scope>NUCLEOTIDE SEQUENCE [LARGE SCALE GENOMIC DNA]</scope>
</reference>
<name>A0A0R3SN04_HYMDI</name>
<dbReference type="STRING" id="6216.A0A0R3SN04"/>
<evidence type="ECO:0000313" key="4">
    <source>
        <dbReference type="WBParaSite" id="HDID_0000631901-mRNA-1"/>
    </source>
</evidence>
<reference evidence="4" key="1">
    <citation type="submission" date="2017-02" db="UniProtKB">
        <authorList>
            <consortium name="WormBaseParasite"/>
        </authorList>
    </citation>
    <scope>IDENTIFICATION</scope>
</reference>
<feature type="region of interest" description="Disordered" evidence="1">
    <location>
        <begin position="40"/>
        <end position="77"/>
    </location>
</feature>
<dbReference type="OrthoDB" id="414418at2759"/>
<evidence type="ECO:0000313" key="2">
    <source>
        <dbReference type="EMBL" id="VDL58635.1"/>
    </source>
</evidence>
<feature type="compositionally biased region" description="Polar residues" evidence="1">
    <location>
        <begin position="62"/>
        <end position="77"/>
    </location>
</feature>
<dbReference type="EMBL" id="UYSG01004879">
    <property type="protein sequence ID" value="VDL58635.1"/>
    <property type="molecule type" value="Genomic_DNA"/>
</dbReference>
<protein>
    <submittedName>
        <fullName evidence="2 4">Uncharacterized protein</fullName>
    </submittedName>
</protein>
<dbReference type="WBParaSite" id="HDID_0000631901-mRNA-1">
    <property type="protein sequence ID" value="HDID_0000631901-mRNA-1"/>
    <property type="gene ID" value="HDID_0000631901"/>
</dbReference>